<name>A0A839UDX8_9HYPH</name>
<sequence length="91" mass="9965">MIEGQQNGEPVFKNCSRLADEVIAIVIAADWHRGSNRAKSKVWISADTGKFLRTERIFTAVALGYGPQVGATAVEISTYDRTVEPPAPFDQ</sequence>
<evidence type="ECO:0000313" key="1">
    <source>
        <dbReference type="EMBL" id="MBB3148155.1"/>
    </source>
</evidence>
<gene>
    <name evidence="1" type="ORF">FHS21_004598</name>
</gene>
<dbReference type="Proteomes" id="UP000554520">
    <property type="component" value="Unassembled WGS sequence"/>
</dbReference>
<evidence type="ECO:0000313" key="2">
    <source>
        <dbReference type="Proteomes" id="UP000554520"/>
    </source>
</evidence>
<dbReference type="RefSeq" id="WP_112525340.1">
    <property type="nucleotide sequence ID" value="NZ_JACHXN010000017.1"/>
</dbReference>
<comment type="caution">
    <text evidence="1">The sequence shown here is derived from an EMBL/GenBank/DDBJ whole genome shotgun (WGS) entry which is preliminary data.</text>
</comment>
<proteinExistence type="predicted"/>
<accession>A0A839UDX8</accession>
<organism evidence="1 2">
    <name type="scientific">Phyllobacterium trifolii</name>
    <dbReference type="NCBI Taxonomy" id="300193"/>
    <lineage>
        <taxon>Bacteria</taxon>
        <taxon>Pseudomonadati</taxon>
        <taxon>Pseudomonadota</taxon>
        <taxon>Alphaproteobacteria</taxon>
        <taxon>Hyphomicrobiales</taxon>
        <taxon>Phyllobacteriaceae</taxon>
        <taxon>Phyllobacterium</taxon>
    </lineage>
</organism>
<reference evidence="1 2" key="1">
    <citation type="submission" date="2020-08" db="EMBL/GenBank/DDBJ databases">
        <title>Genomic Encyclopedia of Type Strains, Phase III (KMG-III): the genomes of soil and plant-associated and newly described type strains.</title>
        <authorList>
            <person name="Whitman W."/>
        </authorList>
    </citation>
    <scope>NUCLEOTIDE SEQUENCE [LARGE SCALE GENOMIC DNA]</scope>
    <source>
        <strain evidence="1 2">CECT 7015</strain>
    </source>
</reference>
<keyword evidence="2" id="KW-1185">Reference proteome</keyword>
<protein>
    <submittedName>
        <fullName evidence="1">Uncharacterized protein</fullName>
    </submittedName>
</protein>
<dbReference type="AlphaFoldDB" id="A0A839UDX8"/>
<dbReference type="EMBL" id="JACHXN010000017">
    <property type="protein sequence ID" value="MBB3148155.1"/>
    <property type="molecule type" value="Genomic_DNA"/>
</dbReference>